<proteinExistence type="predicted"/>
<reference evidence="3 4" key="1">
    <citation type="submission" date="2016-10" db="EMBL/GenBank/DDBJ databases">
        <authorList>
            <person name="de Groot N.N."/>
        </authorList>
    </citation>
    <scope>NUCLEOTIDE SEQUENCE [LARGE SCALE GENOMIC DNA]</scope>
    <source>
        <strain evidence="3 4">DSM 21039</strain>
    </source>
</reference>
<dbReference type="Proteomes" id="UP000198984">
    <property type="component" value="Unassembled WGS sequence"/>
</dbReference>
<dbReference type="AlphaFoldDB" id="A0A1H7HLJ6"/>
<dbReference type="InterPro" id="IPR024311">
    <property type="entry name" value="Lipocalin-like"/>
</dbReference>
<evidence type="ECO:0000259" key="2">
    <source>
        <dbReference type="Pfam" id="PF13924"/>
    </source>
</evidence>
<accession>A0A1H7HLJ6</accession>
<organism evidence="3 4">
    <name type="scientific">Chitinophaga rupis</name>
    <dbReference type="NCBI Taxonomy" id="573321"/>
    <lineage>
        <taxon>Bacteria</taxon>
        <taxon>Pseudomonadati</taxon>
        <taxon>Bacteroidota</taxon>
        <taxon>Chitinophagia</taxon>
        <taxon>Chitinophagales</taxon>
        <taxon>Chitinophagaceae</taxon>
        <taxon>Chitinophaga</taxon>
    </lineage>
</organism>
<evidence type="ECO:0000313" key="4">
    <source>
        <dbReference type="Proteomes" id="UP000198984"/>
    </source>
</evidence>
<evidence type="ECO:0000256" key="1">
    <source>
        <dbReference type="SAM" id="SignalP"/>
    </source>
</evidence>
<name>A0A1H7HLJ6_9BACT</name>
<protein>
    <submittedName>
        <fullName evidence="3">Lipocalin-like domain-containing protein</fullName>
    </submittedName>
</protein>
<dbReference type="RefSeq" id="WP_089906415.1">
    <property type="nucleotide sequence ID" value="NZ_FOBB01000001.1"/>
</dbReference>
<dbReference type="OrthoDB" id="118834at2"/>
<dbReference type="Pfam" id="PF13924">
    <property type="entry name" value="Lipocalin_5"/>
    <property type="match status" value="1"/>
</dbReference>
<feature type="domain" description="Lipocalin-like" evidence="2">
    <location>
        <begin position="26"/>
        <end position="158"/>
    </location>
</feature>
<keyword evidence="1" id="KW-0732">Signal</keyword>
<sequence>MKKHVLLLGLLIASVTTWAQTSKFTGAWSLVSVENTNPDNSKTFPYGEAPQGLLVFEQNGDYAVQIMKAARPKVASNNKNTATPEENAALVQGNNSHFGKFLIDEKNHTITYQVEHAFFPNWEGRELKSSYTLTGDVLRIFSANTTNGGASAIVTWKRK</sequence>
<evidence type="ECO:0000313" key="3">
    <source>
        <dbReference type="EMBL" id="SEK51184.1"/>
    </source>
</evidence>
<feature type="signal peptide" evidence="1">
    <location>
        <begin position="1"/>
        <end position="19"/>
    </location>
</feature>
<feature type="chain" id="PRO_5011645569" evidence="1">
    <location>
        <begin position="20"/>
        <end position="159"/>
    </location>
</feature>
<gene>
    <name evidence="3" type="ORF">SAMN04488505_101335</name>
</gene>
<keyword evidence="4" id="KW-1185">Reference proteome</keyword>
<dbReference type="EMBL" id="FOBB01000001">
    <property type="protein sequence ID" value="SEK51184.1"/>
    <property type="molecule type" value="Genomic_DNA"/>
</dbReference>